<organism evidence="1 2">
    <name type="scientific">Vitis vinifera</name>
    <name type="common">Grape</name>
    <dbReference type="NCBI Taxonomy" id="29760"/>
    <lineage>
        <taxon>Eukaryota</taxon>
        <taxon>Viridiplantae</taxon>
        <taxon>Streptophyta</taxon>
        <taxon>Embryophyta</taxon>
        <taxon>Tracheophyta</taxon>
        <taxon>Spermatophyta</taxon>
        <taxon>Magnoliopsida</taxon>
        <taxon>eudicotyledons</taxon>
        <taxon>Gunneridae</taxon>
        <taxon>Pentapetalae</taxon>
        <taxon>rosids</taxon>
        <taxon>Vitales</taxon>
        <taxon>Vitaceae</taxon>
        <taxon>Viteae</taxon>
        <taxon>Vitis</taxon>
    </lineage>
</organism>
<dbReference type="Proteomes" id="UP000288805">
    <property type="component" value="Unassembled WGS sequence"/>
</dbReference>
<proteinExistence type="predicted"/>
<protein>
    <submittedName>
        <fullName evidence="1">Uncharacterized protein</fullName>
    </submittedName>
</protein>
<dbReference type="EMBL" id="QGNW01001471">
    <property type="protein sequence ID" value="RVW39831.1"/>
    <property type="molecule type" value="Genomic_DNA"/>
</dbReference>
<comment type="caution">
    <text evidence="1">The sequence shown here is derived from an EMBL/GenBank/DDBJ whole genome shotgun (WGS) entry which is preliminary data.</text>
</comment>
<dbReference type="AlphaFoldDB" id="A0A438DWG4"/>
<sequence length="115" mass="12369">MAPKKIVSSVRVSEASEKAIDKLNAKEFRERFLIPHDCVRSPALPSNGDRTARFDKGRGEGAGGSLGWMAGLSQHPSRPFSPNYTLKIPGFGIEGPPCGLGGKRHPLPVSANYLK</sequence>
<evidence type="ECO:0000313" key="2">
    <source>
        <dbReference type="Proteomes" id="UP000288805"/>
    </source>
</evidence>
<reference evidence="1 2" key="1">
    <citation type="journal article" date="2018" name="PLoS Genet.">
        <title>Population sequencing reveals clonal diversity and ancestral inbreeding in the grapevine cultivar Chardonnay.</title>
        <authorList>
            <person name="Roach M.J."/>
            <person name="Johnson D.L."/>
            <person name="Bohlmann J."/>
            <person name="van Vuuren H.J."/>
            <person name="Jones S.J."/>
            <person name="Pretorius I.S."/>
            <person name="Schmidt S.A."/>
            <person name="Borneman A.R."/>
        </authorList>
    </citation>
    <scope>NUCLEOTIDE SEQUENCE [LARGE SCALE GENOMIC DNA]</scope>
    <source>
        <strain evidence="2">cv. Chardonnay</strain>
        <tissue evidence="1">Leaf</tissue>
    </source>
</reference>
<name>A0A438DWG4_VITVI</name>
<accession>A0A438DWG4</accession>
<gene>
    <name evidence="1" type="ORF">CK203_074587</name>
</gene>
<evidence type="ECO:0000313" key="1">
    <source>
        <dbReference type="EMBL" id="RVW39831.1"/>
    </source>
</evidence>